<dbReference type="GO" id="GO:0016301">
    <property type="term" value="F:kinase activity"/>
    <property type="evidence" value="ECO:0007669"/>
    <property type="project" value="UniProtKB-KW"/>
</dbReference>
<dbReference type="PANTHER" id="PTHR12149">
    <property type="entry name" value="FRUCTOSAMINE 3 KINASE-RELATED PROTEIN"/>
    <property type="match status" value="1"/>
</dbReference>
<dbReference type="Pfam" id="PF03881">
    <property type="entry name" value="Fructosamin_kin"/>
    <property type="match status" value="1"/>
</dbReference>
<protein>
    <submittedName>
        <fullName evidence="2">Fructosamine kinase family protein</fullName>
    </submittedName>
</protein>
<dbReference type="PANTHER" id="PTHR12149:SF8">
    <property type="entry name" value="PROTEIN-RIBULOSAMINE 3-KINASE"/>
    <property type="match status" value="1"/>
</dbReference>
<dbReference type="SUPFAM" id="SSF56112">
    <property type="entry name" value="Protein kinase-like (PK-like)"/>
    <property type="match status" value="1"/>
</dbReference>
<reference evidence="3" key="1">
    <citation type="journal article" date="2019" name="Int. J. Syst. Evol. Microbiol.">
        <title>The Global Catalogue of Microorganisms (GCM) 10K type strain sequencing project: providing services to taxonomists for standard genome sequencing and annotation.</title>
        <authorList>
            <consortium name="The Broad Institute Genomics Platform"/>
            <consortium name="The Broad Institute Genome Sequencing Center for Infectious Disease"/>
            <person name="Wu L."/>
            <person name="Ma J."/>
        </authorList>
    </citation>
    <scope>NUCLEOTIDE SEQUENCE [LARGE SCALE GENOMIC DNA]</scope>
    <source>
        <strain evidence="3">CGMCC 4.7289</strain>
    </source>
</reference>
<dbReference type="InterPro" id="IPR016477">
    <property type="entry name" value="Fructo-/Ketosamine-3-kinase"/>
</dbReference>
<dbReference type="RefSeq" id="WP_253761442.1">
    <property type="nucleotide sequence ID" value="NZ_JAMZDZ010000001.1"/>
</dbReference>
<accession>A0ABV8LTS2</accession>
<evidence type="ECO:0000256" key="1">
    <source>
        <dbReference type="PIRNR" id="PIRNR006221"/>
    </source>
</evidence>
<proteinExistence type="inferred from homology"/>
<dbReference type="Gene3D" id="3.90.1200.10">
    <property type="match status" value="1"/>
</dbReference>
<name>A0ABV8LTS2_9ACTN</name>
<keyword evidence="1 2" id="KW-0418">Kinase</keyword>
<comment type="similarity">
    <text evidence="1">Belongs to the fructosamine kinase family.</text>
</comment>
<sequence length="286" mass="31532">MTELLRWRLRLAGFDAESVQPAGGGVIAQAGVATLFSTGTQVFAKTLRTDDPDVFEVEAAGLAALRDAGLRTPDVLHVSPKLLVLAPFPAFPDTDDAWAALGRALARLHTSTAADRFGWPADGWLGRMRQVNTWHTDGHEFFAEHRILRWLPDITKFTAEDRRALERLCERLPELIPAQPACLTHGDLWTGNILGTPDGGVAVIDPAVSYAWAEVDLSMMWCSPRPPSSARFFSAYAEIAPLVDGWADRMRVLHLREVLSTIAHGDDDWDAVGYVREVLAPFRVRA</sequence>
<dbReference type="Proteomes" id="UP001595816">
    <property type="component" value="Unassembled WGS sequence"/>
</dbReference>
<evidence type="ECO:0000313" key="2">
    <source>
        <dbReference type="EMBL" id="MFC4134401.1"/>
    </source>
</evidence>
<dbReference type="InterPro" id="IPR011009">
    <property type="entry name" value="Kinase-like_dom_sf"/>
</dbReference>
<keyword evidence="3" id="KW-1185">Reference proteome</keyword>
<evidence type="ECO:0000313" key="3">
    <source>
        <dbReference type="Proteomes" id="UP001595816"/>
    </source>
</evidence>
<dbReference type="PIRSF" id="PIRSF006221">
    <property type="entry name" value="Ketosamine-3-kinase"/>
    <property type="match status" value="1"/>
</dbReference>
<dbReference type="EMBL" id="JBHSAY010000015">
    <property type="protein sequence ID" value="MFC4134401.1"/>
    <property type="molecule type" value="Genomic_DNA"/>
</dbReference>
<organism evidence="2 3">
    <name type="scientific">Hamadaea flava</name>
    <dbReference type="NCBI Taxonomy" id="1742688"/>
    <lineage>
        <taxon>Bacteria</taxon>
        <taxon>Bacillati</taxon>
        <taxon>Actinomycetota</taxon>
        <taxon>Actinomycetes</taxon>
        <taxon>Micromonosporales</taxon>
        <taxon>Micromonosporaceae</taxon>
        <taxon>Hamadaea</taxon>
    </lineage>
</organism>
<comment type="caution">
    <text evidence="2">The sequence shown here is derived from an EMBL/GenBank/DDBJ whole genome shotgun (WGS) entry which is preliminary data.</text>
</comment>
<keyword evidence="1" id="KW-0808">Transferase</keyword>
<dbReference type="Gene3D" id="3.30.200.20">
    <property type="entry name" value="Phosphorylase Kinase, domain 1"/>
    <property type="match status" value="1"/>
</dbReference>
<gene>
    <name evidence="2" type="ORF">ACFOZ4_27635</name>
</gene>